<keyword evidence="5 9" id="KW-0269">Exonuclease</keyword>
<proteinExistence type="inferred from homology"/>
<evidence type="ECO:0000256" key="2">
    <source>
        <dbReference type="ARBA" id="ARBA00019841"/>
    </source>
</evidence>
<dbReference type="InterPro" id="IPR001667">
    <property type="entry name" value="DDH_dom"/>
</dbReference>
<evidence type="ECO:0000256" key="5">
    <source>
        <dbReference type="ARBA" id="ARBA00022839"/>
    </source>
</evidence>
<name>H1KNI4_METEX</name>
<dbReference type="Gene3D" id="3.10.310.30">
    <property type="match status" value="1"/>
</dbReference>
<dbReference type="InterPro" id="IPR038763">
    <property type="entry name" value="DHH_sf"/>
</dbReference>
<evidence type="ECO:0000259" key="8">
    <source>
        <dbReference type="Pfam" id="PF17768"/>
    </source>
</evidence>
<dbReference type="NCBIfam" id="TIGR00644">
    <property type="entry name" value="recJ"/>
    <property type="match status" value="1"/>
</dbReference>
<keyword evidence="4" id="KW-0378">Hydrolase</keyword>
<reference evidence="9 10" key="1">
    <citation type="submission" date="2011-09" db="EMBL/GenBank/DDBJ databases">
        <title>The draft genome of Methylobacterium extorquens DSM 13060.</title>
        <authorList>
            <consortium name="US DOE Joint Genome Institute (JGI-PGF)"/>
            <person name="Lucas S."/>
            <person name="Han J."/>
            <person name="Lapidus A."/>
            <person name="Cheng J.-F."/>
            <person name="Goodwin L."/>
            <person name="Pitluck S."/>
            <person name="Peters L."/>
            <person name="Land M.L."/>
            <person name="Hauser L."/>
            <person name="Koskimaki J."/>
            <person name="Halonen O."/>
            <person name="Pirttila A."/>
            <person name="Frank C."/>
            <person name="Woyke T.J."/>
        </authorList>
    </citation>
    <scope>NUCLEOTIDE SEQUENCE [LARGE SCALE GENOMIC DNA]</scope>
    <source>
        <strain evidence="9 10">DSM 13060</strain>
    </source>
</reference>
<keyword evidence="3" id="KW-0540">Nuclease</keyword>
<dbReference type="GO" id="GO:0008409">
    <property type="term" value="F:5'-3' exonuclease activity"/>
    <property type="evidence" value="ECO:0007669"/>
    <property type="project" value="InterPro"/>
</dbReference>
<dbReference type="InterPro" id="IPR051673">
    <property type="entry name" value="SSDNA_exonuclease_RecJ"/>
</dbReference>
<dbReference type="InterPro" id="IPR041122">
    <property type="entry name" value="RecJ_OB"/>
</dbReference>
<feature type="domain" description="DDH" evidence="6">
    <location>
        <begin position="131"/>
        <end position="288"/>
    </location>
</feature>
<comment type="similarity">
    <text evidence="1">Belongs to the RecJ family.</text>
</comment>
<evidence type="ECO:0000256" key="4">
    <source>
        <dbReference type="ARBA" id="ARBA00022801"/>
    </source>
</evidence>
<dbReference type="GO" id="GO:0003676">
    <property type="term" value="F:nucleic acid binding"/>
    <property type="evidence" value="ECO:0007669"/>
    <property type="project" value="InterPro"/>
</dbReference>
<dbReference type="InterPro" id="IPR004610">
    <property type="entry name" value="RecJ"/>
</dbReference>
<evidence type="ECO:0000256" key="3">
    <source>
        <dbReference type="ARBA" id="ARBA00022722"/>
    </source>
</evidence>
<dbReference type="GO" id="GO:0006310">
    <property type="term" value="P:DNA recombination"/>
    <property type="evidence" value="ECO:0007669"/>
    <property type="project" value="InterPro"/>
</dbReference>
<dbReference type="Pfam" id="PF01368">
    <property type="entry name" value="DHH"/>
    <property type="match status" value="1"/>
</dbReference>
<sequence length="620" mass="65414">MNGTPAMVMPTAVQIRRPPAVPPVALRAPAPAPARRPDAEEGGLPYPYVAETSLRGNRWSVPNEFAGVDPRDPLFLPKQIALMRGVAPSALETFFKPMLRTSMPDPSSLADMDAATARIAEAVRRGETVGLLGDYDVDGATSTAIMLRWLGSAGHDKAVYYIPDRIREGYGPNPGAVDAIAEAGATLLLVLDSGTLAHGPIAHARARGMDVVVVDHHEPSRTLPLPDAILVNPKRPDDASGQTNLCTAGLAFLLAVSLNRLLRAEGYFDQAGIAPPDPMDLLGLAALGTVADVVPLTGLNRAIVVQGLPKLDRNPGIRALVEETGEGEFTPRTAGFVFGPCINAAGRIDDTRLGTLLLASDDPGETRDLARHLREVNAQRQAMQKEMVEAAVLRALSAEFAADPVIVIEDRAWHPGIVGLVAARVREATDKPAVVVGEFGKGSCRSVDGFDMGTAIIRAREQGILIAGGGHRMAAGLTIEGGRLEELRRFVCGAAFDFERPPTEVDVVAEAGTASVEAIAPLEALAPYGAGNQQPSVAVVGGIARRVRILKERHLKLMLEGPSGSTEAILFNAVGTRLGDALAASEGLPVDVLGRVAVDEFNAQPRVQIKIDDAMIARSS</sequence>
<dbReference type="Proteomes" id="UP000004382">
    <property type="component" value="Unassembled WGS sequence"/>
</dbReference>
<gene>
    <name evidence="9" type="ORF">MetexDRAFT_4197</name>
</gene>
<dbReference type="GO" id="GO:0006281">
    <property type="term" value="P:DNA repair"/>
    <property type="evidence" value="ECO:0007669"/>
    <property type="project" value="InterPro"/>
</dbReference>
<organism evidence="9 10">
    <name type="scientific">Methylorubrum extorquens DSM 13060</name>
    <dbReference type="NCBI Taxonomy" id="882800"/>
    <lineage>
        <taxon>Bacteria</taxon>
        <taxon>Pseudomonadati</taxon>
        <taxon>Pseudomonadota</taxon>
        <taxon>Alphaproteobacteria</taxon>
        <taxon>Hyphomicrobiales</taxon>
        <taxon>Methylobacteriaceae</taxon>
        <taxon>Methylorubrum</taxon>
    </lineage>
</organism>
<evidence type="ECO:0000259" key="6">
    <source>
        <dbReference type="Pfam" id="PF01368"/>
    </source>
</evidence>
<evidence type="ECO:0000256" key="1">
    <source>
        <dbReference type="ARBA" id="ARBA00005915"/>
    </source>
</evidence>
<dbReference type="AlphaFoldDB" id="H1KNI4"/>
<dbReference type="Pfam" id="PF02272">
    <property type="entry name" value="DHHA1"/>
    <property type="match status" value="1"/>
</dbReference>
<evidence type="ECO:0000313" key="9">
    <source>
        <dbReference type="EMBL" id="EHP90914.1"/>
    </source>
</evidence>
<dbReference type="RefSeq" id="WP_003603070.1">
    <property type="nucleotide sequence ID" value="NZ_AGJK01000144.1"/>
</dbReference>
<dbReference type="Pfam" id="PF17768">
    <property type="entry name" value="RecJ_OB"/>
    <property type="match status" value="1"/>
</dbReference>
<dbReference type="PATRIC" id="fig|882800.3.peg.4130"/>
<feature type="domain" description="RecJ OB" evidence="8">
    <location>
        <begin position="505"/>
        <end position="613"/>
    </location>
</feature>
<evidence type="ECO:0000259" key="7">
    <source>
        <dbReference type="Pfam" id="PF02272"/>
    </source>
</evidence>
<protein>
    <recommendedName>
        <fullName evidence="2">Single-stranded-DNA-specific exonuclease RecJ</fullName>
    </recommendedName>
</protein>
<dbReference type="InterPro" id="IPR003156">
    <property type="entry name" value="DHHA1_dom"/>
</dbReference>
<dbReference type="SUPFAM" id="SSF64182">
    <property type="entry name" value="DHH phosphoesterases"/>
    <property type="match status" value="1"/>
</dbReference>
<dbReference type="EMBL" id="AGJK01000144">
    <property type="protein sequence ID" value="EHP90914.1"/>
    <property type="molecule type" value="Genomic_DNA"/>
</dbReference>
<dbReference type="Gene3D" id="3.90.1640.30">
    <property type="match status" value="1"/>
</dbReference>
<dbReference type="PANTHER" id="PTHR30255:SF2">
    <property type="entry name" value="SINGLE-STRANDED-DNA-SPECIFIC EXONUCLEASE RECJ"/>
    <property type="match status" value="1"/>
</dbReference>
<comment type="caution">
    <text evidence="9">The sequence shown here is derived from an EMBL/GenBank/DDBJ whole genome shotgun (WGS) entry which is preliminary data.</text>
</comment>
<feature type="domain" description="DHHA1" evidence="7">
    <location>
        <begin position="404"/>
        <end position="491"/>
    </location>
</feature>
<dbReference type="PANTHER" id="PTHR30255">
    <property type="entry name" value="SINGLE-STRANDED-DNA-SPECIFIC EXONUCLEASE RECJ"/>
    <property type="match status" value="1"/>
</dbReference>
<accession>H1KNI4</accession>
<evidence type="ECO:0000313" key="10">
    <source>
        <dbReference type="Proteomes" id="UP000004382"/>
    </source>
</evidence>